<sequence>MRRRRGDHTPISICIQPHLPVETYMLESHAHWMRMGDLIPLVDEDLYFVLGTITTTRWLVGSHLGAFEGMGHICCSIPDVFSDLYRGIIRADDDCRMPTINHGHSPLTPMSNNQCLFVHYAKLKRRPARTGVQWLWYKLRSCFRGHLHTSQASGDHQSWEVLPPSQPPPQDPVDVLLNYILKKQPDADTAIASSLDIVDMFKGSQIPHTKDLKTELAALKPRVDIDYNTHVGRLHVSSQRQDVAVSDKVERAEDSEDKCLTASSSTERPVPSMCM</sequence>
<organism evidence="2 3">
    <name type="scientific">Lentinus brumalis</name>
    <dbReference type="NCBI Taxonomy" id="2498619"/>
    <lineage>
        <taxon>Eukaryota</taxon>
        <taxon>Fungi</taxon>
        <taxon>Dikarya</taxon>
        <taxon>Basidiomycota</taxon>
        <taxon>Agaricomycotina</taxon>
        <taxon>Agaricomycetes</taxon>
        <taxon>Polyporales</taxon>
        <taxon>Polyporaceae</taxon>
        <taxon>Lentinus</taxon>
    </lineage>
</organism>
<dbReference type="EMBL" id="KZ857462">
    <property type="protein sequence ID" value="RDX43591.1"/>
    <property type="molecule type" value="Genomic_DNA"/>
</dbReference>
<protein>
    <submittedName>
        <fullName evidence="2">Uncharacterized protein</fullName>
    </submittedName>
</protein>
<feature type="region of interest" description="Disordered" evidence="1">
    <location>
        <begin position="255"/>
        <end position="275"/>
    </location>
</feature>
<reference evidence="2 3" key="1">
    <citation type="journal article" date="2018" name="Biotechnol. Biofuels">
        <title>Integrative visual omics of the white-rot fungus Polyporus brumalis exposes the biotechnological potential of its oxidative enzymes for delignifying raw plant biomass.</title>
        <authorList>
            <person name="Miyauchi S."/>
            <person name="Rancon A."/>
            <person name="Drula E."/>
            <person name="Hage H."/>
            <person name="Chaduli D."/>
            <person name="Favel A."/>
            <person name="Grisel S."/>
            <person name="Henrissat B."/>
            <person name="Herpoel-Gimbert I."/>
            <person name="Ruiz-Duenas F.J."/>
            <person name="Chevret D."/>
            <person name="Hainaut M."/>
            <person name="Lin J."/>
            <person name="Wang M."/>
            <person name="Pangilinan J."/>
            <person name="Lipzen A."/>
            <person name="Lesage-Meessen L."/>
            <person name="Navarro D."/>
            <person name="Riley R."/>
            <person name="Grigoriev I.V."/>
            <person name="Zhou S."/>
            <person name="Raouche S."/>
            <person name="Rosso M.N."/>
        </authorList>
    </citation>
    <scope>NUCLEOTIDE SEQUENCE [LARGE SCALE GENOMIC DNA]</scope>
    <source>
        <strain evidence="2 3">BRFM 1820</strain>
    </source>
</reference>
<evidence type="ECO:0000313" key="3">
    <source>
        <dbReference type="Proteomes" id="UP000256964"/>
    </source>
</evidence>
<evidence type="ECO:0000256" key="1">
    <source>
        <dbReference type="SAM" id="MobiDB-lite"/>
    </source>
</evidence>
<name>A0A371CTJ2_9APHY</name>
<accession>A0A371CTJ2</accession>
<proteinExistence type="predicted"/>
<dbReference type="AlphaFoldDB" id="A0A371CTJ2"/>
<gene>
    <name evidence="2" type="ORF">OH76DRAFT_1560234</name>
</gene>
<evidence type="ECO:0000313" key="2">
    <source>
        <dbReference type="EMBL" id="RDX43591.1"/>
    </source>
</evidence>
<keyword evidence="3" id="KW-1185">Reference proteome</keyword>
<dbReference type="Proteomes" id="UP000256964">
    <property type="component" value="Unassembled WGS sequence"/>
</dbReference>